<dbReference type="NCBIfam" id="TIGR00049">
    <property type="entry name" value="iron-sulfur cluster assembly accessory protein"/>
    <property type="match status" value="1"/>
</dbReference>
<evidence type="ECO:0000313" key="4">
    <source>
        <dbReference type="Proteomes" id="UP000254191"/>
    </source>
</evidence>
<dbReference type="GO" id="GO:0051537">
    <property type="term" value="F:2 iron, 2 sulfur cluster binding"/>
    <property type="evidence" value="ECO:0007669"/>
    <property type="project" value="UniProtKB-ARBA"/>
</dbReference>
<feature type="domain" description="Core" evidence="2">
    <location>
        <begin position="18"/>
        <end position="118"/>
    </location>
</feature>
<evidence type="ECO:0000259" key="2">
    <source>
        <dbReference type="Pfam" id="PF01521"/>
    </source>
</evidence>
<dbReference type="NCBIfam" id="NF007050">
    <property type="entry name" value="PRK09504.1"/>
    <property type="match status" value="1"/>
</dbReference>
<proteinExistence type="inferred from homology"/>
<reference evidence="3 4" key="1">
    <citation type="submission" date="2018-06" db="EMBL/GenBank/DDBJ databases">
        <authorList>
            <consortium name="Pathogen Informatics"/>
            <person name="Doyle S."/>
        </authorList>
    </citation>
    <scope>NUCLEOTIDE SEQUENCE [LARGE SCALE GENOMIC DNA]</scope>
    <source>
        <strain evidence="3 4">NCTC11938</strain>
    </source>
</reference>
<dbReference type="Proteomes" id="UP000254191">
    <property type="component" value="Unassembled WGS sequence"/>
</dbReference>
<name>A0A379GHF1_PROMI</name>
<evidence type="ECO:0000313" key="3">
    <source>
        <dbReference type="EMBL" id="SUC40468.1"/>
    </source>
</evidence>
<dbReference type="PANTHER" id="PTHR10072:SF47">
    <property type="entry name" value="PROTEIN SUFA"/>
    <property type="match status" value="1"/>
</dbReference>
<protein>
    <submittedName>
        <fullName evidence="3">Scaffold protein for iron-sulfur cluster assembly</fullName>
    </submittedName>
</protein>
<gene>
    <name evidence="3" type="primary">sufA</name>
    <name evidence="3" type="ORF">NCTC11938_04765</name>
</gene>
<dbReference type="EMBL" id="UGTS01000006">
    <property type="protein sequence ID" value="SUC40468.1"/>
    <property type="molecule type" value="Genomic_DNA"/>
</dbReference>
<dbReference type="PANTHER" id="PTHR10072">
    <property type="entry name" value="IRON-SULFUR CLUSTER ASSEMBLY PROTEIN"/>
    <property type="match status" value="1"/>
</dbReference>
<comment type="similarity">
    <text evidence="1">Belongs to the HesB/IscA family.</text>
</comment>
<dbReference type="InterPro" id="IPR050322">
    <property type="entry name" value="Fe-S_cluster_asmbl/transfer"/>
</dbReference>
<dbReference type="SUPFAM" id="SSF89360">
    <property type="entry name" value="HesB-like domain"/>
    <property type="match status" value="1"/>
</dbReference>
<dbReference type="AlphaFoldDB" id="A0A379GHF1"/>
<evidence type="ECO:0000256" key="1">
    <source>
        <dbReference type="ARBA" id="ARBA00006718"/>
    </source>
</evidence>
<sequence>MTNNVETFSLNDTAWQGIVLTDSAAKHICQLVEKNPESQGLSLSIKPSGCTGYGYVIELAAGPTEDDLVYEHNGAKLFVALKAMPFIDGLVVDYVREGLNQMFKFNNPKAQNVCGCGESFGYNIVKSDYVSEQC</sequence>
<dbReference type="InterPro" id="IPR035903">
    <property type="entry name" value="HesB-like_dom_sf"/>
</dbReference>
<dbReference type="InterPro" id="IPR000361">
    <property type="entry name" value="ATAP_core_dom"/>
</dbReference>
<dbReference type="PROSITE" id="PS01152">
    <property type="entry name" value="HESB"/>
    <property type="match status" value="1"/>
</dbReference>
<accession>A0A379GHF1</accession>
<organism evidence="3 4">
    <name type="scientific">Proteus mirabilis</name>
    <dbReference type="NCBI Taxonomy" id="584"/>
    <lineage>
        <taxon>Bacteria</taxon>
        <taxon>Pseudomonadati</taxon>
        <taxon>Pseudomonadota</taxon>
        <taxon>Gammaproteobacteria</taxon>
        <taxon>Enterobacterales</taxon>
        <taxon>Morganellaceae</taxon>
        <taxon>Proteus</taxon>
    </lineage>
</organism>
<dbReference type="GO" id="GO:0016226">
    <property type="term" value="P:iron-sulfur cluster assembly"/>
    <property type="evidence" value="ECO:0007669"/>
    <property type="project" value="InterPro"/>
</dbReference>
<dbReference type="InterPro" id="IPR016092">
    <property type="entry name" value="ATAP"/>
</dbReference>
<dbReference type="GO" id="GO:0005829">
    <property type="term" value="C:cytosol"/>
    <property type="evidence" value="ECO:0007669"/>
    <property type="project" value="TreeGrafter"/>
</dbReference>
<dbReference type="Pfam" id="PF01521">
    <property type="entry name" value="Fe-S_biosyn"/>
    <property type="match status" value="1"/>
</dbReference>
<dbReference type="InterPro" id="IPR017870">
    <property type="entry name" value="FeS_cluster_insertion_CS"/>
</dbReference>
<dbReference type="Gene3D" id="2.60.300.12">
    <property type="entry name" value="HesB-like domain"/>
    <property type="match status" value="1"/>
</dbReference>